<feature type="region of interest" description="Disordered" evidence="1">
    <location>
        <begin position="1"/>
        <end position="21"/>
    </location>
</feature>
<organism evidence="2">
    <name type="scientific">Setaria italica</name>
    <name type="common">Foxtail millet</name>
    <name type="synonym">Panicum italicum</name>
    <dbReference type="NCBI Taxonomy" id="4555"/>
    <lineage>
        <taxon>Eukaryota</taxon>
        <taxon>Viridiplantae</taxon>
        <taxon>Streptophyta</taxon>
        <taxon>Embryophyta</taxon>
        <taxon>Tracheophyta</taxon>
        <taxon>Spermatophyta</taxon>
        <taxon>Magnoliopsida</taxon>
        <taxon>Liliopsida</taxon>
        <taxon>Poales</taxon>
        <taxon>Poaceae</taxon>
        <taxon>PACMAD clade</taxon>
        <taxon>Panicoideae</taxon>
        <taxon>Panicodae</taxon>
        <taxon>Paniceae</taxon>
        <taxon>Cenchrinae</taxon>
        <taxon>Setaria</taxon>
    </lineage>
</organism>
<protein>
    <submittedName>
        <fullName evidence="2">Uncharacterized protein</fullName>
    </submittedName>
</protein>
<dbReference type="AlphaFoldDB" id="A0A368RYG6"/>
<dbReference type="EMBL" id="CM003534">
    <property type="protein sequence ID" value="RCV35195.1"/>
    <property type="molecule type" value="Genomic_DNA"/>
</dbReference>
<feature type="compositionally biased region" description="Polar residues" evidence="1">
    <location>
        <begin position="1"/>
        <end position="18"/>
    </location>
</feature>
<reference evidence="2" key="1">
    <citation type="journal article" date="2012" name="Nat. Biotechnol.">
        <title>Reference genome sequence of the model plant Setaria.</title>
        <authorList>
            <person name="Bennetzen J.L."/>
            <person name="Schmutz J."/>
            <person name="Wang H."/>
            <person name="Percifield R."/>
            <person name="Hawkins J."/>
            <person name="Pontaroli A.C."/>
            <person name="Estep M."/>
            <person name="Feng L."/>
            <person name="Vaughn J.N."/>
            <person name="Grimwood J."/>
            <person name="Jenkins J."/>
            <person name="Barry K."/>
            <person name="Lindquist E."/>
            <person name="Hellsten U."/>
            <person name="Deshpande S."/>
            <person name="Wang X."/>
            <person name="Wu X."/>
            <person name="Mitros T."/>
            <person name="Triplett J."/>
            <person name="Yang X."/>
            <person name="Ye C.Y."/>
            <person name="Mauro-Herrera M."/>
            <person name="Wang L."/>
            <person name="Li P."/>
            <person name="Sharma M."/>
            <person name="Sharma R."/>
            <person name="Ronald P.C."/>
            <person name="Panaud O."/>
            <person name="Kellogg E.A."/>
            <person name="Brutnell T.P."/>
            <person name="Doust A.N."/>
            <person name="Tuskan G.A."/>
            <person name="Rokhsar D."/>
            <person name="Devos K.M."/>
        </authorList>
    </citation>
    <scope>NUCLEOTIDE SEQUENCE [LARGE SCALE GENOMIC DNA]</scope>
    <source>
        <strain evidence="2">Yugu1</strain>
    </source>
</reference>
<dbReference type="PANTHER" id="PTHR47069:SF9">
    <property type="entry name" value="MYB_SANT-LIKE DOMAIN-CONTAINING PROTEIN"/>
    <property type="match status" value="1"/>
</dbReference>
<evidence type="ECO:0000313" key="2">
    <source>
        <dbReference type="EMBL" id="RCV35195.1"/>
    </source>
</evidence>
<gene>
    <name evidence="2" type="ORF">SETIT_7G221000v2</name>
</gene>
<sequence length="168" mass="19161">MYCSSSQETSTGAAQPSSVKPPPFLDELYTLYGRDTQDRGTLLTAGGIREVTPSVGTEASSAHNLFKRLSWEISVDGPSKRKSGSLEDYVRDLSKTVATRSQKRVNREEMVRAMQLMEEDGLQERSPLYCQALYLCTRNPDYRTAFMQMKTKEGRLNWIQFNWDMLNK</sequence>
<accession>A0A368RYG6</accession>
<dbReference type="OrthoDB" id="695615at2759"/>
<proteinExistence type="predicted"/>
<name>A0A368RYG6_SETIT</name>
<evidence type="ECO:0000256" key="1">
    <source>
        <dbReference type="SAM" id="MobiDB-lite"/>
    </source>
</evidence>
<reference evidence="2" key="2">
    <citation type="submission" date="2015-07" db="EMBL/GenBank/DDBJ databases">
        <authorList>
            <person name="Noorani M."/>
        </authorList>
    </citation>
    <scope>NUCLEOTIDE SEQUENCE</scope>
    <source>
        <strain evidence="2">Yugu1</strain>
    </source>
</reference>
<dbReference type="PANTHER" id="PTHR47069">
    <property type="match status" value="1"/>
</dbReference>